<feature type="region of interest" description="Disordered" evidence="6">
    <location>
        <begin position="279"/>
        <end position="360"/>
    </location>
</feature>
<evidence type="ECO:0000256" key="5">
    <source>
        <dbReference type="ARBA" id="ARBA00038359"/>
    </source>
</evidence>
<feature type="transmembrane region" description="Helical" evidence="7">
    <location>
        <begin position="12"/>
        <end position="32"/>
    </location>
</feature>
<evidence type="ECO:0000256" key="6">
    <source>
        <dbReference type="SAM" id="MobiDB-lite"/>
    </source>
</evidence>
<comment type="similarity">
    <text evidence="5">Belongs to the SAT4 family.</text>
</comment>
<feature type="transmembrane region" description="Helical" evidence="7">
    <location>
        <begin position="97"/>
        <end position="119"/>
    </location>
</feature>
<evidence type="ECO:0000256" key="1">
    <source>
        <dbReference type="ARBA" id="ARBA00004141"/>
    </source>
</evidence>
<dbReference type="PANTHER" id="PTHR33048:SF92">
    <property type="entry name" value="INTEGRAL MEMBRANE PROTEIN"/>
    <property type="match status" value="1"/>
</dbReference>
<feature type="transmembrane region" description="Helical" evidence="7">
    <location>
        <begin position="180"/>
        <end position="200"/>
    </location>
</feature>
<feature type="transmembrane region" description="Helical" evidence="7">
    <location>
        <begin position="131"/>
        <end position="160"/>
    </location>
</feature>
<feature type="transmembrane region" description="Helical" evidence="7">
    <location>
        <begin position="244"/>
        <end position="269"/>
    </location>
</feature>
<feature type="transmembrane region" description="Helical" evidence="7">
    <location>
        <begin position="212"/>
        <end position="232"/>
    </location>
</feature>
<evidence type="ECO:0000313" key="10">
    <source>
        <dbReference type="Proteomes" id="UP001498421"/>
    </source>
</evidence>
<accession>A0ABR1I404</accession>
<keyword evidence="10" id="KW-1185">Reference proteome</keyword>
<evidence type="ECO:0000256" key="3">
    <source>
        <dbReference type="ARBA" id="ARBA00022989"/>
    </source>
</evidence>
<evidence type="ECO:0000313" key="9">
    <source>
        <dbReference type="EMBL" id="KAK7428278.1"/>
    </source>
</evidence>
<evidence type="ECO:0000256" key="7">
    <source>
        <dbReference type="SAM" id="Phobius"/>
    </source>
</evidence>
<keyword evidence="4 7" id="KW-0472">Membrane</keyword>
<feature type="transmembrane region" description="Helical" evidence="7">
    <location>
        <begin position="44"/>
        <end position="63"/>
    </location>
</feature>
<dbReference type="Pfam" id="PF20684">
    <property type="entry name" value="Fung_rhodopsin"/>
    <property type="match status" value="1"/>
</dbReference>
<feature type="compositionally biased region" description="Polar residues" evidence="6">
    <location>
        <begin position="309"/>
        <end position="332"/>
    </location>
</feature>
<comment type="subcellular location">
    <subcellularLocation>
        <location evidence="1">Membrane</location>
        <topology evidence="1">Multi-pass membrane protein</topology>
    </subcellularLocation>
</comment>
<gene>
    <name evidence="9" type="ORF">QQZ08_005175</name>
</gene>
<dbReference type="InterPro" id="IPR052337">
    <property type="entry name" value="SAT4-like"/>
</dbReference>
<feature type="domain" description="Rhodopsin" evidence="8">
    <location>
        <begin position="28"/>
        <end position="274"/>
    </location>
</feature>
<feature type="compositionally biased region" description="Polar residues" evidence="6">
    <location>
        <begin position="281"/>
        <end position="296"/>
    </location>
</feature>
<dbReference type="PANTHER" id="PTHR33048">
    <property type="entry name" value="PTH11-LIKE INTEGRAL MEMBRANE PROTEIN (AFU_ORTHOLOGUE AFUA_5G11245)"/>
    <property type="match status" value="1"/>
</dbReference>
<evidence type="ECO:0000256" key="2">
    <source>
        <dbReference type="ARBA" id="ARBA00022692"/>
    </source>
</evidence>
<keyword evidence="2 7" id="KW-0812">Transmembrane</keyword>
<dbReference type="InterPro" id="IPR049326">
    <property type="entry name" value="Rhodopsin_dom_fungi"/>
</dbReference>
<dbReference type="EMBL" id="JAZAVK010000043">
    <property type="protein sequence ID" value="KAK7428278.1"/>
    <property type="molecule type" value="Genomic_DNA"/>
</dbReference>
<name>A0ABR1I404_9HYPO</name>
<sequence length="360" mass="39479">MALPAPGPAAVLATQWILITLAAGVVAARVYLRLKIQKRKILSSDVLMCAAWVSAVVTASFDIKFATMGALHPKVKTTLVGYDGTPEEVSLLLKLSWVSSIPFFTTFYLCKAALLAVYLQVFPRFMTKRRIFLWSTVGFVAICYVVSILLVICTCIPVHINWSLNPDVTCAADNAPLVFRVGWALHFAGDLLIFALPWLIVPGLQMKWKLKVGVYCTFLLGIVNIVVCLVRFTTIETSVVRDSIPLSLVEIWSTLDCNIGLLIACLPSLRPYFRTKRGSDYPSNSHGYSKSVSTRPTDGFKMISETYPGESSRSGTSGNKGPSPQISSSASNGFDDDLWEDGKKSNASDIELVQVKPLQK</sequence>
<reference evidence="9 10" key="1">
    <citation type="journal article" date="2025" name="Microbiol. Resour. Announc.">
        <title>Draft genome sequences for Neonectria magnoliae and Neonectria punicea, canker pathogens of Liriodendron tulipifera and Acer saccharum in West Virginia.</title>
        <authorList>
            <person name="Petronek H.M."/>
            <person name="Kasson M.T."/>
            <person name="Metheny A.M."/>
            <person name="Stauder C.M."/>
            <person name="Lovett B."/>
            <person name="Lynch S.C."/>
            <person name="Garnas J.R."/>
            <person name="Kasson L.R."/>
            <person name="Stajich J.E."/>
        </authorList>
    </citation>
    <scope>NUCLEOTIDE SEQUENCE [LARGE SCALE GENOMIC DNA]</scope>
    <source>
        <strain evidence="9 10">NRRL 64651</strain>
    </source>
</reference>
<keyword evidence="3 7" id="KW-1133">Transmembrane helix</keyword>
<dbReference type="Proteomes" id="UP001498421">
    <property type="component" value="Unassembled WGS sequence"/>
</dbReference>
<organism evidence="9 10">
    <name type="scientific">Neonectria magnoliae</name>
    <dbReference type="NCBI Taxonomy" id="2732573"/>
    <lineage>
        <taxon>Eukaryota</taxon>
        <taxon>Fungi</taxon>
        <taxon>Dikarya</taxon>
        <taxon>Ascomycota</taxon>
        <taxon>Pezizomycotina</taxon>
        <taxon>Sordariomycetes</taxon>
        <taxon>Hypocreomycetidae</taxon>
        <taxon>Hypocreales</taxon>
        <taxon>Nectriaceae</taxon>
        <taxon>Neonectria</taxon>
    </lineage>
</organism>
<protein>
    <recommendedName>
        <fullName evidence="8">Rhodopsin domain-containing protein</fullName>
    </recommendedName>
</protein>
<evidence type="ECO:0000259" key="8">
    <source>
        <dbReference type="Pfam" id="PF20684"/>
    </source>
</evidence>
<evidence type="ECO:0000256" key="4">
    <source>
        <dbReference type="ARBA" id="ARBA00023136"/>
    </source>
</evidence>
<comment type="caution">
    <text evidence="9">The sequence shown here is derived from an EMBL/GenBank/DDBJ whole genome shotgun (WGS) entry which is preliminary data.</text>
</comment>
<proteinExistence type="inferred from homology"/>